<gene>
    <name evidence="3" type="ORF">V5O48_004114</name>
</gene>
<evidence type="ECO:0008006" key="5">
    <source>
        <dbReference type="Google" id="ProtNLM"/>
    </source>
</evidence>
<feature type="region of interest" description="Disordered" evidence="1">
    <location>
        <begin position="227"/>
        <end position="311"/>
    </location>
</feature>
<dbReference type="PANTHER" id="PTHR34883:SF15">
    <property type="entry name" value="EXTRACELLULAR SERINE-RICH PROTEIN"/>
    <property type="match status" value="1"/>
</dbReference>
<dbReference type="EMBL" id="JBAHYK010000132">
    <property type="protein sequence ID" value="KAL0577878.1"/>
    <property type="molecule type" value="Genomic_DNA"/>
</dbReference>
<dbReference type="Proteomes" id="UP001465976">
    <property type="component" value="Unassembled WGS sequence"/>
</dbReference>
<feature type="transmembrane region" description="Helical" evidence="2">
    <location>
        <begin position="183"/>
        <end position="208"/>
    </location>
</feature>
<feature type="compositionally biased region" description="Acidic residues" evidence="1">
    <location>
        <begin position="299"/>
        <end position="311"/>
    </location>
</feature>
<evidence type="ECO:0000313" key="4">
    <source>
        <dbReference type="Proteomes" id="UP001465976"/>
    </source>
</evidence>
<dbReference type="Gene3D" id="2.60.40.420">
    <property type="entry name" value="Cupredoxins - blue copper proteins"/>
    <property type="match status" value="1"/>
</dbReference>
<keyword evidence="4" id="KW-1185">Reference proteome</keyword>
<feature type="compositionally biased region" description="Basic and acidic residues" evidence="1">
    <location>
        <begin position="288"/>
        <end position="298"/>
    </location>
</feature>
<evidence type="ECO:0000313" key="3">
    <source>
        <dbReference type="EMBL" id="KAL0577878.1"/>
    </source>
</evidence>
<dbReference type="InterPro" id="IPR008972">
    <property type="entry name" value="Cupredoxin"/>
</dbReference>
<proteinExistence type="predicted"/>
<feature type="region of interest" description="Disordered" evidence="1">
    <location>
        <begin position="132"/>
        <end position="178"/>
    </location>
</feature>
<dbReference type="CDD" id="cd00920">
    <property type="entry name" value="Cupredoxin"/>
    <property type="match status" value="1"/>
</dbReference>
<comment type="caution">
    <text evidence="3">The sequence shown here is derived from an EMBL/GenBank/DDBJ whole genome shotgun (WGS) entry which is preliminary data.</text>
</comment>
<dbReference type="InterPro" id="IPR052953">
    <property type="entry name" value="Ser-rich/MCO-related"/>
</dbReference>
<evidence type="ECO:0000256" key="2">
    <source>
        <dbReference type="SAM" id="Phobius"/>
    </source>
</evidence>
<protein>
    <recommendedName>
        <fullName evidence="5">Cupredoxin</fullName>
    </recommendedName>
</protein>
<feature type="compositionally biased region" description="Polar residues" evidence="1">
    <location>
        <begin position="227"/>
        <end position="242"/>
    </location>
</feature>
<reference evidence="3 4" key="1">
    <citation type="submission" date="2024-02" db="EMBL/GenBank/DDBJ databases">
        <title>A draft genome for the cacao thread blight pathogen Marasmius crinis-equi.</title>
        <authorList>
            <person name="Cohen S.P."/>
            <person name="Baruah I.K."/>
            <person name="Amoako-Attah I."/>
            <person name="Bukari Y."/>
            <person name="Meinhardt L.W."/>
            <person name="Bailey B.A."/>
        </authorList>
    </citation>
    <scope>NUCLEOTIDE SEQUENCE [LARGE SCALE GENOMIC DNA]</scope>
    <source>
        <strain evidence="3 4">GH-76</strain>
    </source>
</reference>
<feature type="compositionally biased region" description="Polar residues" evidence="1">
    <location>
        <begin position="49"/>
        <end position="62"/>
    </location>
</feature>
<dbReference type="SUPFAM" id="SSF49503">
    <property type="entry name" value="Cupredoxins"/>
    <property type="match status" value="1"/>
</dbReference>
<feature type="compositionally biased region" description="Low complexity" evidence="1">
    <location>
        <begin position="139"/>
        <end position="178"/>
    </location>
</feature>
<keyword evidence="2" id="KW-0812">Transmembrane</keyword>
<sequence length="311" mass="32919">MSSTSSSNRITVEVGKGGGLTFDPSSITAKAGDIITFIFESKNHSVTQSTFADPCTPKQNGADSGFRPLSDGVIGTGTPRWEFSVENTDPLWFHCGQVVPVSHCQLMGMVFAINPTTDQSFEAFQGAATGKPVTSTIAGSSRTTSQTSSSGSTRSMTEGSSSTPSASPPSASLTSANSSSNKVGIIAGAVVGSLVFVALVVTLTILLVRRRRRYRPYSVDLLSDGYTRTSFHSSRPPSQNFADTHPTPFPLSSVDEKSSAQQSDSKIRHTEGLSSSSSSAEGAPQIRRHADSGWRPVDDTIDLPPEYEEAR</sequence>
<organism evidence="3 4">
    <name type="scientific">Marasmius crinis-equi</name>
    <dbReference type="NCBI Taxonomy" id="585013"/>
    <lineage>
        <taxon>Eukaryota</taxon>
        <taxon>Fungi</taxon>
        <taxon>Dikarya</taxon>
        <taxon>Basidiomycota</taxon>
        <taxon>Agaricomycotina</taxon>
        <taxon>Agaricomycetes</taxon>
        <taxon>Agaricomycetidae</taxon>
        <taxon>Agaricales</taxon>
        <taxon>Marasmiineae</taxon>
        <taxon>Marasmiaceae</taxon>
        <taxon>Marasmius</taxon>
    </lineage>
</organism>
<evidence type="ECO:0000256" key="1">
    <source>
        <dbReference type="SAM" id="MobiDB-lite"/>
    </source>
</evidence>
<dbReference type="PANTHER" id="PTHR34883">
    <property type="entry name" value="SERINE-RICH PROTEIN, PUTATIVE-RELATED-RELATED"/>
    <property type="match status" value="1"/>
</dbReference>
<keyword evidence="2" id="KW-0472">Membrane</keyword>
<name>A0ABR3FQZ7_9AGAR</name>
<keyword evidence="2" id="KW-1133">Transmembrane helix</keyword>
<feature type="region of interest" description="Disordered" evidence="1">
    <location>
        <begin position="49"/>
        <end position="69"/>
    </location>
</feature>
<accession>A0ABR3FQZ7</accession>